<dbReference type="EMBL" id="CP032624">
    <property type="protein sequence ID" value="AYG03900.1"/>
    <property type="molecule type" value="Genomic_DNA"/>
</dbReference>
<dbReference type="InterPro" id="IPR036102">
    <property type="entry name" value="OsmC/Ohrsf"/>
</dbReference>
<evidence type="ECO:0000313" key="2">
    <source>
        <dbReference type="Proteomes" id="UP000275069"/>
    </source>
</evidence>
<accession>A0A387BS68</accession>
<sequence>MKAIGTSHWAGTWRGGAGTISTQSDALSEVPYTYQTRFADEHGVAPEELLAAAHASCFNQALANNLDRAGLAASAIATVVEVSYGITPAGRPTIEGSHIAVTATVPSTTDADFAELAERSARGCAISRVLSCDITVTATLR</sequence>
<dbReference type="Pfam" id="PF02566">
    <property type="entry name" value="OsmC"/>
    <property type="match status" value="1"/>
</dbReference>
<dbReference type="NCBIfam" id="TIGR03562">
    <property type="entry name" value="osmo_induc_OsmC"/>
    <property type="match status" value="1"/>
</dbReference>
<dbReference type="InterPro" id="IPR019904">
    <property type="entry name" value="Peroxiredoxin_OsmC"/>
</dbReference>
<dbReference type="AlphaFoldDB" id="A0A387BS68"/>
<dbReference type="OrthoDB" id="9807532at2"/>
<name>A0A387BS68_9MICO</name>
<dbReference type="PANTHER" id="PTHR42830">
    <property type="entry name" value="OSMOTICALLY INDUCIBLE FAMILY PROTEIN"/>
    <property type="match status" value="1"/>
</dbReference>
<protein>
    <submittedName>
        <fullName evidence="1">OsmC family peroxiredoxin</fullName>
    </submittedName>
</protein>
<organism evidence="1 2">
    <name type="scientific">Gryllotalpicola protaetiae</name>
    <dbReference type="NCBI Taxonomy" id="2419771"/>
    <lineage>
        <taxon>Bacteria</taxon>
        <taxon>Bacillati</taxon>
        <taxon>Actinomycetota</taxon>
        <taxon>Actinomycetes</taxon>
        <taxon>Micrococcales</taxon>
        <taxon>Microbacteriaceae</taxon>
        <taxon>Gryllotalpicola</taxon>
    </lineage>
</organism>
<evidence type="ECO:0000313" key="1">
    <source>
        <dbReference type="EMBL" id="AYG03900.1"/>
    </source>
</evidence>
<proteinExistence type="predicted"/>
<dbReference type="GO" id="GO:0006979">
    <property type="term" value="P:response to oxidative stress"/>
    <property type="evidence" value="ECO:0007669"/>
    <property type="project" value="InterPro"/>
</dbReference>
<dbReference type="GO" id="GO:0004601">
    <property type="term" value="F:peroxidase activity"/>
    <property type="evidence" value="ECO:0007669"/>
    <property type="project" value="InterPro"/>
</dbReference>
<dbReference type="PANTHER" id="PTHR42830:SF1">
    <property type="entry name" value="OSMOTICALLY INDUCIBLE FAMILY PROTEIN"/>
    <property type="match status" value="1"/>
</dbReference>
<dbReference type="InterPro" id="IPR052707">
    <property type="entry name" value="OsmC_Ohr_Peroxiredoxin"/>
</dbReference>
<dbReference type="KEGG" id="gry:D7I44_10370"/>
<dbReference type="RefSeq" id="WP_120789432.1">
    <property type="nucleotide sequence ID" value="NZ_CP032624.1"/>
</dbReference>
<dbReference type="InterPro" id="IPR003718">
    <property type="entry name" value="OsmC/Ohr_fam"/>
</dbReference>
<dbReference type="Proteomes" id="UP000275069">
    <property type="component" value="Chromosome"/>
</dbReference>
<dbReference type="SUPFAM" id="SSF82784">
    <property type="entry name" value="OsmC-like"/>
    <property type="match status" value="1"/>
</dbReference>
<dbReference type="InterPro" id="IPR015946">
    <property type="entry name" value="KH_dom-like_a/b"/>
</dbReference>
<dbReference type="Gene3D" id="3.30.300.20">
    <property type="match status" value="1"/>
</dbReference>
<keyword evidence="2" id="KW-1185">Reference proteome</keyword>
<reference evidence="1 2" key="1">
    <citation type="submission" date="2018-09" db="EMBL/GenBank/DDBJ databases">
        <title>Genome sequencing of strain 2DFW10M-5.</title>
        <authorList>
            <person name="Heo J."/>
            <person name="Kim S.-J."/>
            <person name="Kwon S.-W."/>
        </authorList>
    </citation>
    <scope>NUCLEOTIDE SEQUENCE [LARGE SCALE GENOMIC DNA]</scope>
    <source>
        <strain evidence="1 2">2DFW10M-5</strain>
    </source>
</reference>
<gene>
    <name evidence="1" type="ORF">D7I44_10370</name>
</gene>